<gene>
    <name evidence="2" type="ORF">SUNI508_12974</name>
</gene>
<reference evidence="2 3" key="1">
    <citation type="journal article" date="2024" name="J. Plant Pathol.">
        <title>Sequence and assembly of the genome of Seiridium unicorne, isolate CBS 538.82, causal agent of cypress canker disease.</title>
        <authorList>
            <person name="Scali E."/>
            <person name="Rocca G.D."/>
            <person name="Danti R."/>
            <person name="Garbelotto M."/>
            <person name="Barberini S."/>
            <person name="Baroncelli R."/>
            <person name="Emiliani G."/>
        </authorList>
    </citation>
    <scope>NUCLEOTIDE SEQUENCE [LARGE SCALE GENOMIC DNA]</scope>
    <source>
        <strain evidence="2 3">BM-138-508</strain>
    </source>
</reference>
<proteinExistence type="predicted"/>
<evidence type="ECO:0000313" key="2">
    <source>
        <dbReference type="EMBL" id="KAK9425440.1"/>
    </source>
</evidence>
<feature type="transmembrane region" description="Helical" evidence="1">
    <location>
        <begin position="133"/>
        <end position="153"/>
    </location>
</feature>
<dbReference type="Proteomes" id="UP001408356">
    <property type="component" value="Unassembled WGS sequence"/>
</dbReference>
<keyword evidence="1" id="KW-1133">Transmembrane helix</keyword>
<feature type="transmembrane region" description="Helical" evidence="1">
    <location>
        <begin position="32"/>
        <end position="51"/>
    </location>
</feature>
<evidence type="ECO:0000313" key="3">
    <source>
        <dbReference type="Proteomes" id="UP001408356"/>
    </source>
</evidence>
<accession>A0ABR2VET8</accession>
<keyword evidence="3" id="KW-1185">Reference proteome</keyword>
<evidence type="ECO:0000256" key="1">
    <source>
        <dbReference type="SAM" id="Phobius"/>
    </source>
</evidence>
<keyword evidence="1" id="KW-0812">Transmembrane</keyword>
<sequence>MDDVQVLVFDPIVLHGHMAAVSEQCLKIVESIDCLILFLVVLALAFCFLFMEVAGEVQDTTDQVEDISQKLKDVRALTRIELEMSALNYIWQTKPVIADEHVNEVGEVARAAAAWANEMHLSLSGIRENTSRYLFWTILLCMITTSILLLHTLNSLWYQLVDLNAHQSEYKQMWLEERAEMAQQLKRDEESRNIMFEKLARQASLAGQAKQVSSHGQAARRQQFAPQQSAIISDSTRHKLSEILQQPGVLDDLPDFDM</sequence>
<comment type="caution">
    <text evidence="2">The sequence shown here is derived from an EMBL/GenBank/DDBJ whole genome shotgun (WGS) entry which is preliminary data.</text>
</comment>
<organism evidence="2 3">
    <name type="scientific">Seiridium unicorne</name>
    <dbReference type="NCBI Taxonomy" id="138068"/>
    <lineage>
        <taxon>Eukaryota</taxon>
        <taxon>Fungi</taxon>
        <taxon>Dikarya</taxon>
        <taxon>Ascomycota</taxon>
        <taxon>Pezizomycotina</taxon>
        <taxon>Sordariomycetes</taxon>
        <taxon>Xylariomycetidae</taxon>
        <taxon>Amphisphaeriales</taxon>
        <taxon>Sporocadaceae</taxon>
        <taxon>Seiridium</taxon>
    </lineage>
</organism>
<dbReference type="EMBL" id="JARVKF010000016">
    <property type="protein sequence ID" value="KAK9425440.1"/>
    <property type="molecule type" value="Genomic_DNA"/>
</dbReference>
<keyword evidence="1" id="KW-0472">Membrane</keyword>
<name>A0ABR2VET8_9PEZI</name>
<protein>
    <submittedName>
        <fullName evidence="2">Uncharacterized protein</fullName>
    </submittedName>
</protein>